<feature type="compositionally biased region" description="Low complexity" evidence="1">
    <location>
        <begin position="187"/>
        <end position="205"/>
    </location>
</feature>
<dbReference type="VEuPathDB" id="FungiDB:A1Q1_06652"/>
<feature type="region of interest" description="Disordered" evidence="1">
    <location>
        <begin position="35"/>
        <end position="98"/>
    </location>
</feature>
<dbReference type="HOGENOM" id="CLU_1171331_0_0_1"/>
<feature type="region of interest" description="Disordered" evidence="1">
    <location>
        <begin position="133"/>
        <end position="158"/>
    </location>
</feature>
<dbReference type="Proteomes" id="UP000002748">
    <property type="component" value="Unassembled WGS sequence"/>
</dbReference>
<evidence type="ECO:0000313" key="2">
    <source>
        <dbReference type="EMBL" id="EJT52114.1"/>
    </source>
</evidence>
<reference evidence="2 3" key="1">
    <citation type="journal article" date="2012" name="Eukaryot. Cell">
        <title>Draft genome sequence of CBS 2479, the standard type strain of Trichosporon asahii.</title>
        <authorList>
            <person name="Yang R.Y."/>
            <person name="Li H.T."/>
            <person name="Zhu H."/>
            <person name="Zhou G.P."/>
            <person name="Wang M."/>
            <person name="Wang L."/>
        </authorList>
    </citation>
    <scope>NUCLEOTIDE SEQUENCE [LARGE SCALE GENOMIC DNA]</scope>
    <source>
        <strain evidence="3">ATCC 90039 / CBS 2479 / JCM 2466 / KCTC 7840 / NCYC 2677 / UAMH 7654</strain>
    </source>
</reference>
<dbReference type="AlphaFoldDB" id="J6F523"/>
<dbReference type="EMBL" id="ALBS01000034">
    <property type="protein sequence ID" value="EJT52114.1"/>
    <property type="molecule type" value="Genomic_DNA"/>
</dbReference>
<evidence type="ECO:0000313" key="3">
    <source>
        <dbReference type="Proteomes" id="UP000002748"/>
    </source>
</evidence>
<feature type="region of interest" description="Disordered" evidence="1">
    <location>
        <begin position="187"/>
        <end position="218"/>
    </location>
</feature>
<feature type="compositionally biased region" description="Low complexity" evidence="1">
    <location>
        <begin position="37"/>
        <end position="48"/>
    </location>
</feature>
<protein>
    <submittedName>
        <fullName evidence="2">Uncharacterized protein</fullName>
    </submittedName>
</protein>
<sequence length="237" mass="24122">MSPFPLIFGSGNVARNEPAAPRGLFGAAQINMVPRQDSAASADSAATAVPTESLASKGDSAEGGPETYWECDDPENPPDWAKGPDGQVTKRPVQCPSRTTVAVAADKTESVVPNDGKHYDPQHRTGTSTYVEATGSKSTTVPEDATAKDPLHRTGTSTVIDATGSKSTAVPEDATAVDPLHRTGTSTFAQATAATSQAAAASADAQKQDEKTTGSAAARKVGVAGVLAAVALSVVNF</sequence>
<accession>J6F523</accession>
<evidence type="ECO:0000256" key="1">
    <source>
        <dbReference type="SAM" id="MobiDB-lite"/>
    </source>
</evidence>
<dbReference type="RefSeq" id="XP_014183176.1">
    <property type="nucleotide sequence ID" value="XM_014327701.1"/>
</dbReference>
<name>J6F523_TRIAS</name>
<gene>
    <name evidence="2" type="ORF">A1Q1_06652</name>
</gene>
<proteinExistence type="predicted"/>
<dbReference type="KEGG" id="tasa:A1Q1_06652"/>
<organism evidence="2 3">
    <name type="scientific">Trichosporon asahii var. asahii (strain ATCC 90039 / CBS 2479 / JCM 2466 / KCTC 7840 / NBRC 103889/ NCYC 2677 / UAMH 7654)</name>
    <name type="common">Yeast</name>
    <dbReference type="NCBI Taxonomy" id="1186058"/>
    <lineage>
        <taxon>Eukaryota</taxon>
        <taxon>Fungi</taxon>
        <taxon>Dikarya</taxon>
        <taxon>Basidiomycota</taxon>
        <taxon>Agaricomycotina</taxon>
        <taxon>Tremellomycetes</taxon>
        <taxon>Trichosporonales</taxon>
        <taxon>Trichosporonaceae</taxon>
        <taxon>Trichosporon</taxon>
    </lineage>
</organism>
<comment type="caution">
    <text evidence="2">The sequence shown here is derived from an EMBL/GenBank/DDBJ whole genome shotgun (WGS) entry which is preliminary data.</text>
</comment>
<dbReference type="GeneID" id="25990164"/>